<evidence type="ECO:0000313" key="2">
    <source>
        <dbReference type="Proteomes" id="UP000317169"/>
    </source>
</evidence>
<proteinExistence type="predicted"/>
<evidence type="ECO:0000313" key="1">
    <source>
        <dbReference type="EMBL" id="TQD34028.1"/>
    </source>
</evidence>
<organism evidence="1 2">
    <name type="scientific">Haloflavibacter putidus</name>
    <dbReference type="NCBI Taxonomy" id="2576776"/>
    <lineage>
        <taxon>Bacteria</taxon>
        <taxon>Pseudomonadati</taxon>
        <taxon>Bacteroidota</taxon>
        <taxon>Flavobacteriia</taxon>
        <taxon>Flavobacteriales</taxon>
        <taxon>Flavobacteriaceae</taxon>
        <taxon>Haloflavibacter</taxon>
    </lineage>
</organism>
<gene>
    <name evidence="1" type="ORF">FKR84_12470</name>
</gene>
<dbReference type="EMBL" id="VIAR01000015">
    <property type="protein sequence ID" value="TQD34028.1"/>
    <property type="molecule type" value="Genomic_DNA"/>
</dbReference>
<reference evidence="1 2" key="1">
    <citation type="submission" date="2019-06" db="EMBL/GenBank/DDBJ databases">
        <title>Flavibacter putida gen. nov., sp. nov., a novel marine bacterium of the family Flavobacteriaceae isolated from coastal seawater.</title>
        <authorList>
            <person name="Feng X."/>
        </authorList>
    </citation>
    <scope>NUCLEOTIDE SEQUENCE [LARGE SCALE GENOMIC DNA]</scope>
    <source>
        <strain evidence="1 2">PLHSN227</strain>
    </source>
</reference>
<dbReference type="Proteomes" id="UP000317169">
    <property type="component" value="Unassembled WGS sequence"/>
</dbReference>
<accession>A0A507ZDN6</accession>
<dbReference type="OrthoDB" id="9844549at2"/>
<protein>
    <submittedName>
        <fullName evidence="1">Uncharacterized protein</fullName>
    </submittedName>
</protein>
<dbReference type="RefSeq" id="WP_141422649.1">
    <property type="nucleotide sequence ID" value="NZ_VIAR01000015.1"/>
</dbReference>
<name>A0A507ZDN6_9FLAO</name>
<comment type="caution">
    <text evidence="1">The sequence shown here is derived from an EMBL/GenBank/DDBJ whole genome shotgun (WGS) entry which is preliminary data.</text>
</comment>
<sequence>MSIESDIKNQYSKVFDSSDWMTFKLMADFYFENSAKILKKDISIKEPFKLMARNIQKRLFIGIGTELLLKSLFLKNDYCINKVKKKKIPNPNKPTKFNKIPNLNILNPADTYTLNSLIENISEVITSSNNSDFEKGLKTAKVFRNKEGHVAVLWHKADRQNYTDIENCITEIYDKGFDEKLNFKISFLDGESAIFSKNK</sequence>
<keyword evidence="2" id="KW-1185">Reference proteome</keyword>
<dbReference type="AlphaFoldDB" id="A0A507ZDN6"/>